<evidence type="ECO:0000313" key="2">
    <source>
        <dbReference type="Proteomes" id="UP000422108"/>
    </source>
</evidence>
<keyword evidence="2" id="KW-1185">Reference proteome</keyword>
<proteinExistence type="predicted"/>
<name>A0A5K8A4Z9_9BACT</name>
<sequence length="298" mass="34009">MLHSIGTIEIKKYDDSITSGCTDVNDLLDTIKKEYANSLVIMGTEMGSRAAAKERLYHNAELSLSVLRLYTCALYRQAIQGVNIRLLDDCFTTYKPVTTFGWTEPGKSLSFTKHFGSIQNFKIDPNILNHLKNDLFFNKISTLIGKQDRNELEEAVVKSLHWIGEAQKDKSRSSAWIKLWSCLECFFTIGRKKISERNARGIAAILVFGGYRHEQYDDYNGLKKKIKEYYGLRSKIVHRAEYTHIGSIQLSELAYIVAWVIITMASLLDKGYQTLSKVREQSDRLDRISTRKAAAESN</sequence>
<dbReference type="RefSeq" id="WP_155308956.1">
    <property type="nucleotide sequence ID" value="NZ_AP021879.1"/>
</dbReference>
<dbReference type="EMBL" id="AP021879">
    <property type="protein sequence ID" value="BBO87506.1"/>
    <property type="molecule type" value="Genomic_DNA"/>
</dbReference>
<organism evidence="1 2">
    <name type="scientific">Desulfosarcina ovata subsp. ovata</name>
    <dbReference type="NCBI Taxonomy" id="2752305"/>
    <lineage>
        <taxon>Bacteria</taxon>
        <taxon>Pseudomonadati</taxon>
        <taxon>Thermodesulfobacteriota</taxon>
        <taxon>Desulfobacteria</taxon>
        <taxon>Desulfobacterales</taxon>
        <taxon>Desulfosarcinaceae</taxon>
        <taxon>Desulfosarcina</taxon>
    </lineage>
</organism>
<dbReference type="AlphaFoldDB" id="A0A5K8A4Z9"/>
<evidence type="ECO:0000313" key="1">
    <source>
        <dbReference type="EMBL" id="BBO87506.1"/>
    </source>
</evidence>
<reference evidence="1 2" key="1">
    <citation type="submission" date="2019-11" db="EMBL/GenBank/DDBJ databases">
        <title>Comparative genomics of hydrocarbon-degrading Desulfosarcina strains.</title>
        <authorList>
            <person name="Watanabe M."/>
            <person name="Kojima H."/>
            <person name="Fukui M."/>
        </authorList>
    </citation>
    <scope>NUCLEOTIDE SEQUENCE [LARGE SCALE GENOMIC DNA]</scope>
    <source>
        <strain evidence="2">oXyS1</strain>
    </source>
</reference>
<gene>
    <name evidence="1" type="ORF">DSCOOX_06860</name>
</gene>
<protein>
    <submittedName>
        <fullName evidence="1">Uncharacterized protein</fullName>
    </submittedName>
</protein>
<dbReference type="Proteomes" id="UP000422108">
    <property type="component" value="Chromosome"/>
</dbReference>
<accession>A0A5K8A4Z9</accession>